<dbReference type="Proteomes" id="UP000321577">
    <property type="component" value="Unassembled WGS sequence"/>
</dbReference>
<feature type="compositionally biased region" description="Pro residues" evidence="1">
    <location>
        <begin position="22"/>
        <end position="31"/>
    </location>
</feature>
<feature type="compositionally biased region" description="Low complexity" evidence="1">
    <location>
        <begin position="1"/>
        <end position="19"/>
    </location>
</feature>
<evidence type="ECO:0000313" key="2">
    <source>
        <dbReference type="EMBL" id="GEP43858.1"/>
    </source>
</evidence>
<organism evidence="2 3">
    <name type="scientific">Brevifollis gellanilyticus</name>
    <dbReference type="NCBI Taxonomy" id="748831"/>
    <lineage>
        <taxon>Bacteria</taxon>
        <taxon>Pseudomonadati</taxon>
        <taxon>Verrucomicrobiota</taxon>
        <taxon>Verrucomicrobiia</taxon>
        <taxon>Verrucomicrobiales</taxon>
        <taxon>Verrucomicrobiaceae</taxon>
    </lineage>
</organism>
<name>A0A512MAW0_9BACT</name>
<feature type="region of interest" description="Disordered" evidence="1">
    <location>
        <begin position="54"/>
        <end position="77"/>
    </location>
</feature>
<dbReference type="EMBL" id="BKAG01000022">
    <property type="protein sequence ID" value="GEP43858.1"/>
    <property type="molecule type" value="Genomic_DNA"/>
</dbReference>
<reference evidence="2 3" key="1">
    <citation type="submission" date="2019-07" db="EMBL/GenBank/DDBJ databases">
        <title>Whole genome shotgun sequence of Brevifollis gellanilyticus NBRC 108608.</title>
        <authorList>
            <person name="Hosoyama A."/>
            <person name="Uohara A."/>
            <person name="Ohji S."/>
            <person name="Ichikawa N."/>
        </authorList>
    </citation>
    <scope>NUCLEOTIDE SEQUENCE [LARGE SCALE GENOMIC DNA]</scope>
    <source>
        <strain evidence="2 3">NBRC 108608</strain>
    </source>
</reference>
<accession>A0A512MAW0</accession>
<protein>
    <submittedName>
        <fullName evidence="2">Uncharacterized protein</fullName>
    </submittedName>
</protein>
<keyword evidence="3" id="KW-1185">Reference proteome</keyword>
<dbReference type="OrthoDB" id="200219at2"/>
<evidence type="ECO:0000256" key="1">
    <source>
        <dbReference type="SAM" id="MobiDB-lite"/>
    </source>
</evidence>
<feature type="region of interest" description="Disordered" evidence="1">
    <location>
        <begin position="1"/>
        <end position="42"/>
    </location>
</feature>
<evidence type="ECO:0000313" key="3">
    <source>
        <dbReference type="Proteomes" id="UP000321577"/>
    </source>
</evidence>
<proteinExistence type="predicted"/>
<sequence length="130" mass="14266">MFKKILQSLSKSQQAKSQAPVPAKPSGPLPVAPVGASASSVTPKPNVLERVVIGTPQKDYPTTSSSKPRTPEELCELTPKMSKEQISARLKLLYRRFNRSASSLDPKIRAEAEKMLNAIVLVREKHFGEL</sequence>
<comment type="caution">
    <text evidence="2">The sequence shown here is derived from an EMBL/GenBank/DDBJ whole genome shotgun (WGS) entry which is preliminary data.</text>
</comment>
<dbReference type="AlphaFoldDB" id="A0A512MAW0"/>
<dbReference type="RefSeq" id="WP_146851421.1">
    <property type="nucleotide sequence ID" value="NZ_BKAG01000022.1"/>
</dbReference>
<gene>
    <name evidence="2" type="ORF">BGE01nite_31490</name>
</gene>